<reference evidence="2 3" key="1">
    <citation type="submission" date="2019-12" db="EMBL/GenBank/DDBJ databases">
        <title>Chromosome-level assembly of the Caenorhabditis remanei genome.</title>
        <authorList>
            <person name="Teterina A.A."/>
            <person name="Willis J.H."/>
            <person name="Phillips P.C."/>
        </authorList>
    </citation>
    <scope>NUCLEOTIDE SEQUENCE [LARGE SCALE GENOMIC DNA]</scope>
    <source>
        <strain evidence="2 3">PX506</strain>
        <tissue evidence="2">Whole organism</tissue>
    </source>
</reference>
<dbReference type="InterPro" id="IPR002347">
    <property type="entry name" value="SDR_fam"/>
</dbReference>
<dbReference type="PRINTS" id="PR00081">
    <property type="entry name" value="GDHRDH"/>
</dbReference>
<dbReference type="Gene3D" id="3.40.50.720">
    <property type="entry name" value="NAD(P)-binding Rossmann-like Domain"/>
    <property type="match status" value="1"/>
</dbReference>
<dbReference type="RefSeq" id="XP_053582569.1">
    <property type="nucleotide sequence ID" value="XM_053733656.1"/>
</dbReference>
<dbReference type="Pfam" id="PF13561">
    <property type="entry name" value="adh_short_C2"/>
    <property type="match status" value="1"/>
</dbReference>
<proteinExistence type="predicted"/>
<name>A0A6A5GFK3_CAERE</name>
<evidence type="ECO:0000256" key="1">
    <source>
        <dbReference type="ARBA" id="ARBA00023002"/>
    </source>
</evidence>
<organism evidence="2 3">
    <name type="scientific">Caenorhabditis remanei</name>
    <name type="common">Caenorhabditis vulgaris</name>
    <dbReference type="NCBI Taxonomy" id="31234"/>
    <lineage>
        <taxon>Eukaryota</taxon>
        <taxon>Metazoa</taxon>
        <taxon>Ecdysozoa</taxon>
        <taxon>Nematoda</taxon>
        <taxon>Chromadorea</taxon>
        <taxon>Rhabditida</taxon>
        <taxon>Rhabditina</taxon>
        <taxon>Rhabditomorpha</taxon>
        <taxon>Rhabditoidea</taxon>
        <taxon>Rhabditidae</taxon>
        <taxon>Peloderinae</taxon>
        <taxon>Caenorhabditis</taxon>
    </lineage>
</organism>
<dbReference type="GO" id="GO:0016491">
    <property type="term" value="F:oxidoreductase activity"/>
    <property type="evidence" value="ECO:0007669"/>
    <property type="project" value="UniProtKB-KW"/>
</dbReference>
<protein>
    <submittedName>
        <fullName evidence="2">Uncharacterized protein</fullName>
    </submittedName>
</protein>
<dbReference type="PANTHER" id="PTHR44115">
    <property type="entry name" value="PROTEIN CBG09704"/>
    <property type="match status" value="1"/>
</dbReference>
<dbReference type="PRINTS" id="PR00080">
    <property type="entry name" value="SDRFAMILY"/>
</dbReference>
<evidence type="ECO:0000313" key="3">
    <source>
        <dbReference type="Proteomes" id="UP000483820"/>
    </source>
</evidence>
<dbReference type="EMBL" id="WUAV01000005">
    <property type="protein sequence ID" value="KAF1754007.1"/>
    <property type="molecule type" value="Genomic_DNA"/>
</dbReference>
<dbReference type="FunFam" id="3.40.50.720:FF:000084">
    <property type="entry name" value="Short-chain dehydrogenase reductase"/>
    <property type="match status" value="1"/>
</dbReference>
<accession>A0A6A5GFK3</accession>
<dbReference type="InterPro" id="IPR020904">
    <property type="entry name" value="Sc_DH/Rdtase_CS"/>
</dbReference>
<dbReference type="KEGG" id="crq:GCK72_020565"/>
<dbReference type="Proteomes" id="UP000483820">
    <property type="component" value="Chromosome V"/>
</dbReference>
<dbReference type="SUPFAM" id="SSF51735">
    <property type="entry name" value="NAD(P)-binding Rossmann-fold domains"/>
    <property type="match status" value="1"/>
</dbReference>
<dbReference type="InterPro" id="IPR036291">
    <property type="entry name" value="NAD(P)-bd_dom_sf"/>
</dbReference>
<sequence length="270" mass="29060">MSGRFNGKVAIVTGSSNGIGKETALLFAKEGAKVTVTGRNLERLEALKQQILDLNIPESNFLVVPADITTPSGQDELIGKTLEKFGRLDILVNNAGASIRDSEGRTGVSMGIDSYEKTMKINVQSVIEMTQKSRPHLAKTHGAIWTVLAYYPMAKAAIDQYTRTAAIDLIGEGIRVNAVNPGFIKTGFHESELGWTPEEAKKFYENMGANRSAIPCGFAGRPEHIAEAIAFLADHKTSEFIVGQNIVVDGGTTMVLGVHAGVNDSLVRTE</sequence>
<gene>
    <name evidence="2" type="ORF">GCK72_020565</name>
</gene>
<dbReference type="PANTHER" id="PTHR44115:SF7">
    <property type="entry name" value="DEHYDROGENASES, SHORT CHAIN"/>
    <property type="match status" value="1"/>
</dbReference>
<keyword evidence="1" id="KW-0560">Oxidoreductase</keyword>
<evidence type="ECO:0000313" key="2">
    <source>
        <dbReference type="EMBL" id="KAF1754007.1"/>
    </source>
</evidence>
<dbReference type="AlphaFoldDB" id="A0A6A5GFK3"/>
<dbReference type="GeneID" id="9805063"/>
<dbReference type="CTD" id="9805063"/>
<comment type="caution">
    <text evidence="2">The sequence shown here is derived from an EMBL/GenBank/DDBJ whole genome shotgun (WGS) entry which is preliminary data.</text>
</comment>
<dbReference type="PROSITE" id="PS00061">
    <property type="entry name" value="ADH_SHORT"/>
    <property type="match status" value="1"/>
</dbReference>